<dbReference type="EMBL" id="MU266328">
    <property type="protein sequence ID" value="KAH7931117.1"/>
    <property type="molecule type" value="Genomic_DNA"/>
</dbReference>
<reference evidence="1" key="1">
    <citation type="journal article" date="2021" name="New Phytol.">
        <title>Evolutionary innovations through gain and loss of genes in the ectomycorrhizal Boletales.</title>
        <authorList>
            <person name="Wu G."/>
            <person name="Miyauchi S."/>
            <person name="Morin E."/>
            <person name="Kuo A."/>
            <person name="Drula E."/>
            <person name="Varga T."/>
            <person name="Kohler A."/>
            <person name="Feng B."/>
            <person name="Cao Y."/>
            <person name="Lipzen A."/>
            <person name="Daum C."/>
            <person name="Hundley H."/>
            <person name="Pangilinan J."/>
            <person name="Johnson J."/>
            <person name="Barry K."/>
            <person name="LaButti K."/>
            <person name="Ng V."/>
            <person name="Ahrendt S."/>
            <person name="Min B."/>
            <person name="Choi I.G."/>
            <person name="Park H."/>
            <person name="Plett J.M."/>
            <person name="Magnuson J."/>
            <person name="Spatafora J.W."/>
            <person name="Nagy L.G."/>
            <person name="Henrissat B."/>
            <person name="Grigoriev I.V."/>
            <person name="Yang Z.L."/>
            <person name="Xu J."/>
            <person name="Martin F.M."/>
        </authorList>
    </citation>
    <scope>NUCLEOTIDE SEQUENCE</scope>
    <source>
        <strain evidence="1">KUC20120723A-06</strain>
    </source>
</reference>
<comment type="caution">
    <text evidence="1">The sequence shown here is derived from an EMBL/GenBank/DDBJ whole genome shotgun (WGS) entry which is preliminary data.</text>
</comment>
<accession>A0ACB8BZW4</accession>
<gene>
    <name evidence="1" type="ORF">BV22DRAFT_30457</name>
</gene>
<sequence>MNRSHSDDFLTATLQELLAAKNEIKDLRSNLSQSEVECTTLRLQVEGYEKNLEILRASQAKEKVDAAAQIEELNNNQETIARLEKEKEALCREKDATQRCQAELADRAEKNQNHAQSTIDQLRQERCVVLTVASCRRLRV</sequence>
<organism evidence="1 2">
    <name type="scientific">Leucogyrophana mollusca</name>
    <dbReference type="NCBI Taxonomy" id="85980"/>
    <lineage>
        <taxon>Eukaryota</taxon>
        <taxon>Fungi</taxon>
        <taxon>Dikarya</taxon>
        <taxon>Basidiomycota</taxon>
        <taxon>Agaricomycotina</taxon>
        <taxon>Agaricomycetes</taxon>
        <taxon>Agaricomycetidae</taxon>
        <taxon>Boletales</taxon>
        <taxon>Boletales incertae sedis</taxon>
        <taxon>Leucogyrophana</taxon>
    </lineage>
</organism>
<proteinExistence type="predicted"/>
<evidence type="ECO:0000313" key="2">
    <source>
        <dbReference type="Proteomes" id="UP000790709"/>
    </source>
</evidence>
<name>A0ACB8BZW4_9AGAM</name>
<evidence type="ECO:0000313" key="1">
    <source>
        <dbReference type="EMBL" id="KAH7931117.1"/>
    </source>
</evidence>
<dbReference type="Proteomes" id="UP000790709">
    <property type="component" value="Unassembled WGS sequence"/>
</dbReference>
<protein>
    <submittedName>
        <fullName evidence="1">Uncharacterized protein</fullName>
    </submittedName>
</protein>
<keyword evidence="2" id="KW-1185">Reference proteome</keyword>